<dbReference type="Pfam" id="PF04542">
    <property type="entry name" value="Sigma70_r2"/>
    <property type="match status" value="1"/>
</dbReference>
<reference evidence="8" key="1">
    <citation type="journal article" date="2019" name="Int. J. Syst. Evol. Microbiol.">
        <title>The Global Catalogue of Microorganisms (GCM) 10K type strain sequencing project: providing services to taxonomists for standard genome sequencing and annotation.</title>
        <authorList>
            <consortium name="The Broad Institute Genomics Platform"/>
            <consortium name="The Broad Institute Genome Sequencing Center for Infectious Disease"/>
            <person name="Wu L."/>
            <person name="Ma J."/>
        </authorList>
    </citation>
    <scope>NUCLEOTIDE SEQUENCE [LARGE SCALE GENOMIC DNA]</scope>
    <source>
        <strain evidence="8">CGMCC 1.15180</strain>
    </source>
</reference>
<dbReference type="InterPro" id="IPR013249">
    <property type="entry name" value="RNA_pol_sigma70_r4_t2"/>
</dbReference>
<gene>
    <name evidence="7" type="ORF">ACFSKL_22445</name>
</gene>
<dbReference type="InterPro" id="IPR007627">
    <property type="entry name" value="RNA_pol_sigma70_r2"/>
</dbReference>
<evidence type="ECO:0000313" key="8">
    <source>
        <dbReference type="Proteomes" id="UP001597361"/>
    </source>
</evidence>
<dbReference type="Pfam" id="PF08281">
    <property type="entry name" value="Sigma70_r4_2"/>
    <property type="match status" value="1"/>
</dbReference>
<evidence type="ECO:0000256" key="1">
    <source>
        <dbReference type="ARBA" id="ARBA00010641"/>
    </source>
</evidence>
<dbReference type="InterPro" id="IPR014284">
    <property type="entry name" value="RNA_pol_sigma-70_dom"/>
</dbReference>
<keyword evidence="3" id="KW-0731">Sigma factor</keyword>
<sequence length="200" mass="23401">MSGQEEKAKTLWEEIKKDNKLALSTLYDENFQILYEYGYRICHKKELVEDTIQELFIRLWAKRHEIVMSGSVKSYLLVSLRNSIFNELKKEKKLPYVSFGEIEFDFKVDYTVDSEFFRDNIHDEQVALLLEGFNKLTGRQKEILYLKFFQGLGQEEIANIMGITVKASYKLSARALSTLKNLMGVSVPILIAILENWKRI</sequence>
<accession>A0ABW4VV40</accession>
<proteinExistence type="inferred from homology"/>
<dbReference type="NCBIfam" id="TIGR02937">
    <property type="entry name" value="sigma70-ECF"/>
    <property type="match status" value="1"/>
</dbReference>
<dbReference type="CDD" id="cd06171">
    <property type="entry name" value="Sigma70_r4"/>
    <property type="match status" value="1"/>
</dbReference>
<evidence type="ECO:0000259" key="6">
    <source>
        <dbReference type="Pfam" id="PF08281"/>
    </source>
</evidence>
<dbReference type="InterPro" id="IPR039425">
    <property type="entry name" value="RNA_pol_sigma-70-like"/>
</dbReference>
<dbReference type="InterPro" id="IPR013324">
    <property type="entry name" value="RNA_pol_sigma_r3/r4-like"/>
</dbReference>
<feature type="domain" description="RNA polymerase sigma-70 region 2" evidence="5">
    <location>
        <begin position="26"/>
        <end position="92"/>
    </location>
</feature>
<evidence type="ECO:0000256" key="2">
    <source>
        <dbReference type="ARBA" id="ARBA00023015"/>
    </source>
</evidence>
<dbReference type="Proteomes" id="UP001597361">
    <property type="component" value="Unassembled WGS sequence"/>
</dbReference>
<dbReference type="PANTHER" id="PTHR43133:SF46">
    <property type="entry name" value="RNA POLYMERASE SIGMA-70 FACTOR ECF SUBFAMILY"/>
    <property type="match status" value="1"/>
</dbReference>
<dbReference type="SUPFAM" id="SSF88946">
    <property type="entry name" value="Sigma2 domain of RNA polymerase sigma factors"/>
    <property type="match status" value="1"/>
</dbReference>
<keyword evidence="2" id="KW-0805">Transcription regulation</keyword>
<comment type="similarity">
    <text evidence="1">Belongs to the sigma-70 factor family. ECF subfamily.</text>
</comment>
<name>A0ABW4VV40_9BACT</name>
<dbReference type="InterPro" id="IPR013325">
    <property type="entry name" value="RNA_pol_sigma_r2"/>
</dbReference>
<dbReference type="InterPro" id="IPR036388">
    <property type="entry name" value="WH-like_DNA-bd_sf"/>
</dbReference>
<dbReference type="SUPFAM" id="SSF88659">
    <property type="entry name" value="Sigma3 and sigma4 domains of RNA polymerase sigma factors"/>
    <property type="match status" value="1"/>
</dbReference>
<organism evidence="7 8">
    <name type="scientific">Belliella marina</name>
    <dbReference type="NCBI Taxonomy" id="1644146"/>
    <lineage>
        <taxon>Bacteria</taxon>
        <taxon>Pseudomonadati</taxon>
        <taxon>Bacteroidota</taxon>
        <taxon>Cytophagia</taxon>
        <taxon>Cytophagales</taxon>
        <taxon>Cyclobacteriaceae</taxon>
        <taxon>Belliella</taxon>
    </lineage>
</organism>
<dbReference type="RefSeq" id="WP_376889559.1">
    <property type="nucleotide sequence ID" value="NZ_JBHUHR010000050.1"/>
</dbReference>
<evidence type="ECO:0000256" key="3">
    <source>
        <dbReference type="ARBA" id="ARBA00023082"/>
    </source>
</evidence>
<keyword evidence="8" id="KW-1185">Reference proteome</keyword>
<protein>
    <submittedName>
        <fullName evidence="7">RNA polymerase sigma factor</fullName>
    </submittedName>
</protein>
<evidence type="ECO:0000256" key="4">
    <source>
        <dbReference type="ARBA" id="ARBA00023163"/>
    </source>
</evidence>
<dbReference type="Gene3D" id="1.10.10.10">
    <property type="entry name" value="Winged helix-like DNA-binding domain superfamily/Winged helix DNA-binding domain"/>
    <property type="match status" value="1"/>
</dbReference>
<evidence type="ECO:0000259" key="5">
    <source>
        <dbReference type="Pfam" id="PF04542"/>
    </source>
</evidence>
<dbReference type="Gene3D" id="1.10.1740.10">
    <property type="match status" value="1"/>
</dbReference>
<dbReference type="EMBL" id="JBHUHR010000050">
    <property type="protein sequence ID" value="MFD2037571.1"/>
    <property type="molecule type" value="Genomic_DNA"/>
</dbReference>
<comment type="caution">
    <text evidence="7">The sequence shown here is derived from an EMBL/GenBank/DDBJ whole genome shotgun (WGS) entry which is preliminary data.</text>
</comment>
<dbReference type="PANTHER" id="PTHR43133">
    <property type="entry name" value="RNA POLYMERASE ECF-TYPE SIGMA FACTO"/>
    <property type="match status" value="1"/>
</dbReference>
<evidence type="ECO:0000313" key="7">
    <source>
        <dbReference type="EMBL" id="MFD2037571.1"/>
    </source>
</evidence>
<feature type="domain" description="RNA polymerase sigma factor 70 region 4 type 2" evidence="6">
    <location>
        <begin position="130"/>
        <end position="179"/>
    </location>
</feature>
<keyword evidence="4" id="KW-0804">Transcription</keyword>